<dbReference type="EMBL" id="LUTU01000004">
    <property type="protein sequence ID" value="OAJ69027.1"/>
    <property type="molecule type" value="Genomic_DNA"/>
</dbReference>
<name>A0A1B6VPY0_9PROT</name>
<feature type="region of interest" description="Disordered" evidence="1">
    <location>
        <begin position="170"/>
        <end position="199"/>
    </location>
</feature>
<gene>
    <name evidence="2" type="ORF">A0123_00597</name>
</gene>
<dbReference type="Proteomes" id="UP000077786">
    <property type="component" value="Unassembled WGS sequence"/>
</dbReference>
<organism evidence="2 3">
    <name type="scientific">Gluconobacter cerinus</name>
    <dbReference type="NCBI Taxonomy" id="38307"/>
    <lineage>
        <taxon>Bacteria</taxon>
        <taxon>Pseudomonadati</taxon>
        <taxon>Pseudomonadota</taxon>
        <taxon>Alphaproteobacteria</taxon>
        <taxon>Acetobacterales</taxon>
        <taxon>Acetobacteraceae</taxon>
        <taxon>Gluconobacter</taxon>
    </lineage>
</organism>
<evidence type="ECO:0008006" key="4">
    <source>
        <dbReference type="Google" id="ProtNLM"/>
    </source>
</evidence>
<proteinExistence type="predicted"/>
<protein>
    <recommendedName>
        <fullName evidence="4">Helix-turn-helix domain-containing protein</fullName>
    </recommendedName>
</protein>
<feature type="region of interest" description="Disordered" evidence="1">
    <location>
        <begin position="95"/>
        <end position="126"/>
    </location>
</feature>
<reference evidence="2 3" key="1">
    <citation type="submission" date="2016-03" db="EMBL/GenBank/DDBJ databases">
        <title>Draft genome sequence of Gluconobacter cerinus strain CECT 9110.</title>
        <authorList>
            <person name="Sainz F."/>
            <person name="Mas A."/>
            <person name="Torija M.J."/>
        </authorList>
    </citation>
    <scope>NUCLEOTIDE SEQUENCE [LARGE SCALE GENOMIC DNA]</scope>
    <source>
        <strain evidence="2 3">CECT 9110</strain>
    </source>
</reference>
<sequence length="321" mass="35489">MSIAATHWAFTLPIPATHKMVLLAYANHADDRGETWPGMDRLMRHTSLSERAIRRSKKWLTKLGLIAPVTTGKRSDTFILSVGMEVSEGVLDGQSGRKTACESETGDTKTDYWSAETDSQAKKTDCVAPESSRTIKNYQYSPFCSSAEATISTADPDRDESEILMTQSGIHQLQLTPPEEPSGPSPSRKQKPSSRAGACDPEEFDAFWAVYPRKDGKKTARAAFTKARKKVSLERLLAAVKAYPFTEPTARGDFRPMPATWLNGERWEDDIVADALEMIEQERRMGSDGQKAFAAARAKWAADGGSGRMPKREDFEMGVMA</sequence>
<evidence type="ECO:0000313" key="3">
    <source>
        <dbReference type="Proteomes" id="UP000077786"/>
    </source>
</evidence>
<evidence type="ECO:0000313" key="2">
    <source>
        <dbReference type="EMBL" id="OAJ69027.1"/>
    </source>
</evidence>
<accession>A0A1B6VPY0</accession>
<dbReference type="AlphaFoldDB" id="A0A1B6VPY0"/>
<dbReference type="PATRIC" id="fig|38307.3.peg.613"/>
<dbReference type="Pfam" id="PF13730">
    <property type="entry name" value="HTH_36"/>
    <property type="match status" value="1"/>
</dbReference>
<comment type="caution">
    <text evidence="2">The sequence shown here is derived from an EMBL/GenBank/DDBJ whole genome shotgun (WGS) entry which is preliminary data.</text>
</comment>
<evidence type="ECO:0000256" key="1">
    <source>
        <dbReference type="SAM" id="MobiDB-lite"/>
    </source>
</evidence>
<dbReference type="RefSeq" id="WP_064273344.1">
    <property type="nucleotide sequence ID" value="NZ_LUTU01000004.1"/>
</dbReference>